<sequence length="539" mass="59982">MRFLQSCLSPALLIVGSFVAGSTIAGLPAHAESVVRYGISLADIPLTSGQPDRGAGAYQFTGYTLYDPLVAWEMDVADRPGKLIPGLATKWEVDATDKKKWRFTLRDGVKFHDGSAFDADAVVWNLDKVLDDKAPHFDKRQSAQVKPRLPSVASWKKLDAKTVEITTKEVDSFFPYQMLWFLVSSPAQYEKLGRDWDKFAAAPSGTGPFKLDKLVPRERAELVKNADYWNKSRLPKTDRMVLIPMPEALSRTNALLAGQVDLIETPAPDAVPRLKQAGMTIVTNVTPHVWNYHLSMLPGSPWTDVRLRRALNLAIDRDAMLELLNGLAKPAVGQVDPSSPWFGAPSFKIRYDLAEAKRLVKEAGYGPDKPLKTTFVIAQGGTGQMLSLPMNEFLQESFKEIGIQVDFKVVELEALYTYWRKGAKDEMSAGLTANNIAYVTSDPLYAIIRFFHSGQVAPVGVNWGFYKNEKVDAVIDEAKRTFDPMKQDELMAAAHSMVVDDAPLVWVVHDTNPHALSPKVKTFVQAQHWFQDLTTIGME</sequence>
<dbReference type="PANTHER" id="PTHR30290:SF83">
    <property type="entry name" value="ABC TRANSPORTER SUBSTRATE-BINDING PROTEIN"/>
    <property type="match status" value="1"/>
</dbReference>
<evidence type="ECO:0000313" key="6">
    <source>
        <dbReference type="Proteomes" id="UP001597314"/>
    </source>
</evidence>
<dbReference type="Proteomes" id="UP001597314">
    <property type="component" value="Unassembled WGS sequence"/>
</dbReference>
<evidence type="ECO:0000259" key="4">
    <source>
        <dbReference type="Pfam" id="PF00496"/>
    </source>
</evidence>
<feature type="signal peptide" evidence="3">
    <location>
        <begin position="1"/>
        <end position="31"/>
    </location>
</feature>
<dbReference type="CDD" id="cd08495">
    <property type="entry name" value="PBP2_NikA_DppA_OppA_like_8"/>
    <property type="match status" value="1"/>
</dbReference>
<dbReference type="InterPro" id="IPR030678">
    <property type="entry name" value="Peptide/Ni-bd"/>
</dbReference>
<evidence type="ECO:0000313" key="5">
    <source>
        <dbReference type="EMBL" id="MFD2181412.1"/>
    </source>
</evidence>
<comment type="caution">
    <text evidence="5">The sequence shown here is derived from an EMBL/GenBank/DDBJ whole genome shotgun (WGS) entry which is preliminary data.</text>
</comment>
<feature type="chain" id="PRO_5046873366" evidence="3">
    <location>
        <begin position="32"/>
        <end position="539"/>
    </location>
</feature>
<dbReference type="InterPro" id="IPR000914">
    <property type="entry name" value="SBP_5_dom"/>
</dbReference>
<gene>
    <name evidence="5" type="ORF">ACFSOX_04550</name>
</gene>
<evidence type="ECO:0000256" key="2">
    <source>
        <dbReference type="ARBA" id="ARBA00005695"/>
    </source>
</evidence>
<dbReference type="PANTHER" id="PTHR30290">
    <property type="entry name" value="PERIPLASMIC BINDING COMPONENT OF ABC TRANSPORTER"/>
    <property type="match status" value="1"/>
</dbReference>
<evidence type="ECO:0000256" key="3">
    <source>
        <dbReference type="SAM" id="SignalP"/>
    </source>
</evidence>
<reference evidence="6" key="1">
    <citation type="journal article" date="2019" name="Int. J. Syst. Evol. Microbiol.">
        <title>The Global Catalogue of Microorganisms (GCM) 10K type strain sequencing project: providing services to taxonomists for standard genome sequencing and annotation.</title>
        <authorList>
            <consortium name="The Broad Institute Genomics Platform"/>
            <consortium name="The Broad Institute Genome Sequencing Center for Infectious Disease"/>
            <person name="Wu L."/>
            <person name="Ma J."/>
        </authorList>
    </citation>
    <scope>NUCLEOTIDE SEQUENCE [LARGE SCALE GENOMIC DNA]</scope>
    <source>
        <strain evidence="6">CGMCC 1.6774</strain>
    </source>
</reference>
<dbReference type="Gene3D" id="3.10.105.10">
    <property type="entry name" value="Dipeptide-binding Protein, Domain 3"/>
    <property type="match status" value="1"/>
</dbReference>
<feature type="domain" description="Solute-binding protein family 5" evidence="4">
    <location>
        <begin position="82"/>
        <end position="455"/>
    </location>
</feature>
<dbReference type="PIRSF" id="PIRSF002741">
    <property type="entry name" value="MppA"/>
    <property type="match status" value="1"/>
</dbReference>
<organism evidence="5 6">
    <name type="scientific">Rhodoplanes azumiensis</name>
    <dbReference type="NCBI Taxonomy" id="1897628"/>
    <lineage>
        <taxon>Bacteria</taxon>
        <taxon>Pseudomonadati</taxon>
        <taxon>Pseudomonadota</taxon>
        <taxon>Alphaproteobacteria</taxon>
        <taxon>Hyphomicrobiales</taxon>
        <taxon>Nitrobacteraceae</taxon>
        <taxon>Rhodoplanes</taxon>
    </lineage>
</organism>
<evidence type="ECO:0000256" key="1">
    <source>
        <dbReference type="ARBA" id="ARBA00004418"/>
    </source>
</evidence>
<dbReference type="EMBL" id="JBHUIW010000003">
    <property type="protein sequence ID" value="MFD2181412.1"/>
    <property type="molecule type" value="Genomic_DNA"/>
</dbReference>
<accession>A0ABW5AH52</accession>
<proteinExistence type="inferred from homology"/>
<dbReference type="Pfam" id="PF00496">
    <property type="entry name" value="SBP_bac_5"/>
    <property type="match status" value="1"/>
</dbReference>
<name>A0ABW5AH52_9BRAD</name>
<dbReference type="SUPFAM" id="SSF53850">
    <property type="entry name" value="Periplasmic binding protein-like II"/>
    <property type="match status" value="1"/>
</dbReference>
<keyword evidence="6" id="KW-1185">Reference proteome</keyword>
<dbReference type="Gene3D" id="3.90.76.10">
    <property type="entry name" value="Dipeptide-binding Protein, Domain 1"/>
    <property type="match status" value="1"/>
</dbReference>
<comment type="similarity">
    <text evidence="2">Belongs to the bacterial solute-binding protein 5 family.</text>
</comment>
<protein>
    <submittedName>
        <fullName evidence="5">ABC transporter substrate-binding protein</fullName>
    </submittedName>
</protein>
<dbReference type="Gene3D" id="3.40.190.10">
    <property type="entry name" value="Periplasmic binding protein-like II"/>
    <property type="match status" value="1"/>
</dbReference>
<dbReference type="InterPro" id="IPR039424">
    <property type="entry name" value="SBP_5"/>
</dbReference>
<dbReference type="RefSeq" id="WP_378476595.1">
    <property type="nucleotide sequence ID" value="NZ_JBHUIW010000003.1"/>
</dbReference>
<keyword evidence="3" id="KW-0732">Signal</keyword>
<comment type="subcellular location">
    <subcellularLocation>
        <location evidence="1">Periplasm</location>
    </subcellularLocation>
</comment>